<protein>
    <submittedName>
        <fullName evidence="7">Membrane protein</fullName>
    </submittedName>
</protein>
<evidence type="ECO:0000256" key="6">
    <source>
        <dbReference type="SAM" id="Phobius"/>
    </source>
</evidence>
<organism evidence="7 8">
    <name type="scientific">Pseudomonas fluorescens HK44</name>
    <dbReference type="NCBI Taxonomy" id="1042209"/>
    <lineage>
        <taxon>Bacteria</taxon>
        <taxon>Pseudomonadati</taxon>
        <taxon>Pseudomonadota</taxon>
        <taxon>Gammaproteobacteria</taxon>
        <taxon>Pseudomonadales</taxon>
        <taxon>Pseudomonadaceae</taxon>
        <taxon>Pseudomonas</taxon>
    </lineage>
</organism>
<proteinExistence type="predicted"/>
<dbReference type="GO" id="GO:0005886">
    <property type="term" value="C:plasma membrane"/>
    <property type="evidence" value="ECO:0007669"/>
    <property type="project" value="UniProtKB-SubCell"/>
</dbReference>
<name>A0A010RVD5_PSEFL</name>
<evidence type="ECO:0000256" key="3">
    <source>
        <dbReference type="ARBA" id="ARBA00022692"/>
    </source>
</evidence>
<keyword evidence="4 6" id="KW-1133">Transmembrane helix</keyword>
<evidence type="ECO:0000256" key="5">
    <source>
        <dbReference type="ARBA" id="ARBA00023136"/>
    </source>
</evidence>
<evidence type="ECO:0000256" key="2">
    <source>
        <dbReference type="ARBA" id="ARBA00022475"/>
    </source>
</evidence>
<dbReference type="RefSeq" id="WP_019690904.1">
    <property type="nucleotide sequence ID" value="NZ_AFOY02000015.1"/>
</dbReference>
<gene>
    <name evidence="7" type="ORF">HK44_004045</name>
</gene>
<dbReference type="EMBL" id="AFOY02000015">
    <property type="protein sequence ID" value="EXF92884.1"/>
    <property type="molecule type" value="Genomic_DNA"/>
</dbReference>
<dbReference type="Proteomes" id="UP000022611">
    <property type="component" value="Unassembled WGS sequence"/>
</dbReference>
<dbReference type="PATRIC" id="fig|1042209.11.peg.3165"/>
<evidence type="ECO:0000256" key="1">
    <source>
        <dbReference type="ARBA" id="ARBA00004651"/>
    </source>
</evidence>
<dbReference type="HOGENOM" id="CLU_175439_2_2_6"/>
<dbReference type="Pfam" id="PF03626">
    <property type="entry name" value="COX4_pro"/>
    <property type="match status" value="1"/>
</dbReference>
<feature type="transmembrane region" description="Helical" evidence="6">
    <location>
        <begin position="65"/>
        <end position="85"/>
    </location>
</feature>
<evidence type="ECO:0000256" key="4">
    <source>
        <dbReference type="ARBA" id="ARBA00022989"/>
    </source>
</evidence>
<comment type="subcellular location">
    <subcellularLocation>
        <location evidence="1">Cell membrane</location>
        <topology evidence="1">Multi-pass membrane protein</topology>
    </subcellularLocation>
</comment>
<dbReference type="OrthoDB" id="9181004at2"/>
<dbReference type="InterPro" id="IPR005171">
    <property type="entry name" value="Cyt_c_oxidase_su4_prok"/>
</dbReference>
<dbReference type="AlphaFoldDB" id="A0A010RVD5"/>
<accession>A0A010RVD5</accession>
<reference evidence="7 8" key="1">
    <citation type="journal article" date="2011" name="J. Bacteriol.">
        <title>Draft genome sequence of the polycyclic aromatic hydrocarbon-degrading, genetically engineered bioluminescent bioreporter Pseudomonas fluorescens HK44.</title>
        <authorList>
            <person name="Chauhan A."/>
            <person name="Layton A.C."/>
            <person name="Williams D.E."/>
            <person name="Smartt A.E."/>
            <person name="Ripp S."/>
            <person name="Karpinets T.V."/>
            <person name="Brown S.D."/>
            <person name="Sayler G.S."/>
        </authorList>
    </citation>
    <scope>NUCLEOTIDE SEQUENCE [LARGE SCALE GENOMIC DNA]</scope>
    <source>
        <strain evidence="7 8">HK44</strain>
    </source>
</reference>
<keyword evidence="2" id="KW-1003">Cell membrane</keyword>
<comment type="caution">
    <text evidence="7">The sequence shown here is derived from an EMBL/GenBank/DDBJ whole genome shotgun (WGS) entry which is preliminary data.</text>
</comment>
<evidence type="ECO:0000313" key="7">
    <source>
        <dbReference type="EMBL" id="EXF92884.1"/>
    </source>
</evidence>
<keyword evidence="5 6" id="KW-0472">Membrane</keyword>
<feature type="transmembrane region" description="Helical" evidence="6">
    <location>
        <begin position="35"/>
        <end position="53"/>
    </location>
</feature>
<keyword evidence="3 6" id="KW-0812">Transmembrane</keyword>
<evidence type="ECO:0000313" key="8">
    <source>
        <dbReference type="Proteomes" id="UP000022611"/>
    </source>
</evidence>
<sequence length="87" mass="9265">MSASRLLLVCWAALATLSVCTVVLAQVGVTWQLSIAILGVAVGKACLITDGFMELRRAPRLWRRLMLSWALVLAALVGLSLLSVLSG</sequence>